<dbReference type="PROSITE" id="PS01124">
    <property type="entry name" value="HTH_ARAC_FAMILY_2"/>
    <property type="match status" value="1"/>
</dbReference>
<feature type="transmembrane region" description="Helical" evidence="4">
    <location>
        <begin position="43"/>
        <end position="62"/>
    </location>
</feature>
<dbReference type="PROSITE" id="PS00041">
    <property type="entry name" value="HTH_ARAC_FAMILY_1"/>
    <property type="match status" value="1"/>
</dbReference>
<evidence type="ECO:0000256" key="4">
    <source>
        <dbReference type="SAM" id="Phobius"/>
    </source>
</evidence>
<dbReference type="PANTHER" id="PTHR43280">
    <property type="entry name" value="ARAC-FAMILY TRANSCRIPTIONAL REGULATOR"/>
    <property type="match status" value="1"/>
</dbReference>
<dbReference type="Pfam" id="PF12833">
    <property type="entry name" value="HTH_18"/>
    <property type="match status" value="1"/>
</dbReference>
<keyword evidence="2" id="KW-0238">DNA-binding</keyword>
<gene>
    <name evidence="6" type="ORF">CVM39_10365</name>
</gene>
<keyword evidence="4" id="KW-1133">Transmembrane helix</keyword>
<dbReference type="Proteomes" id="UP000231702">
    <property type="component" value="Unassembled WGS sequence"/>
</dbReference>
<dbReference type="SUPFAM" id="SSF46689">
    <property type="entry name" value="Homeodomain-like"/>
    <property type="match status" value="1"/>
</dbReference>
<dbReference type="Gene3D" id="1.10.10.60">
    <property type="entry name" value="Homeodomain-like"/>
    <property type="match status" value="2"/>
</dbReference>
<dbReference type="PANTHER" id="PTHR43280:SF29">
    <property type="entry name" value="ARAC-FAMILY TRANSCRIPTIONAL REGULATOR"/>
    <property type="match status" value="1"/>
</dbReference>
<sequence>MQGTMLSQTIATDSLVTITFAIAVFGAVSMFGDQEQRQLNGGLIVFLAVAAFDALAVLVDLWEARGPLLWIGRLEPVVIFLYGPSIYLYVLRVTGKTPPFRRAALLYAGPMAVALPLFGAAAMLPRDVQVAMVASLPMPDSVEGERAAALMIAMQASFVAITFGFLVACWRVLDDNLRRVGSLFSSIEDRTLNWLRVVIVLIFFAWMQAALQPLLAGFYETGGWSDAVDAGVTLSWVAILVYFGIRQHSALQEPAPRARSLPGDDEVPEKYARSALSADRMRQLGDRMTHLMQRDALHRDPSLSLRRLAEHVGASPNYVSQTLNDHLGVSFFDFVNGFRVDEAEQLMRTTDRTFTEIALDVGFNSRSTFNSAVRKHRGTSPTALRKR</sequence>
<keyword evidence="1" id="KW-0805">Transcription regulation</keyword>
<protein>
    <submittedName>
        <fullName evidence="6">AraC family transcriptional regulator</fullName>
    </submittedName>
</protein>
<organism evidence="6 7">
    <name type="scientific">Pseudooceanicola antarcticus</name>
    <dbReference type="NCBI Taxonomy" id="1247613"/>
    <lineage>
        <taxon>Bacteria</taxon>
        <taxon>Pseudomonadati</taxon>
        <taxon>Pseudomonadota</taxon>
        <taxon>Alphaproteobacteria</taxon>
        <taxon>Rhodobacterales</taxon>
        <taxon>Paracoccaceae</taxon>
        <taxon>Pseudooceanicola</taxon>
    </lineage>
</organism>
<evidence type="ECO:0000313" key="6">
    <source>
        <dbReference type="EMBL" id="PJE28856.1"/>
    </source>
</evidence>
<evidence type="ECO:0000256" key="1">
    <source>
        <dbReference type="ARBA" id="ARBA00023015"/>
    </source>
</evidence>
<evidence type="ECO:0000313" key="7">
    <source>
        <dbReference type="Proteomes" id="UP000231702"/>
    </source>
</evidence>
<reference evidence="6 7" key="1">
    <citation type="journal article" date="2018" name="Int. J. Syst. Evol. Microbiol.">
        <title>Pseudooceanicola lipolyticus sp. nov., a marine alphaproteobacterium, reclassification of Oceanicola flagellatus as Pseudooceanicola flagellatus comb. nov. and emended description of the genus Pseudooceanicola.</title>
        <authorList>
            <person name="Huang M.-M."/>
            <person name="Guo L.-L."/>
            <person name="Wu Y.-H."/>
            <person name="Lai Q.-L."/>
            <person name="Shao Z.-Z."/>
            <person name="Wang C.-S."/>
            <person name="Wu M."/>
            <person name="Xu X.-W."/>
        </authorList>
    </citation>
    <scope>NUCLEOTIDE SEQUENCE [LARGE SCALE GENOMIC DNA]</scope>
    <source>
        <strain evidence="6 7">Ar-45</strain>
    </source>
</reference>
<keyword evidence="4" id="KW-0812">Transmembrane</keyword>
<keyword evidence="4" id="KW-0472">Membrane</keyword>
<dbReference type="InterPro" id="IPR009057">
    <property type="entry name" value="Homeodomain-like_sf"/>
</dbReference>
<feature type="transmembrane region" description="Helical" evidence="4">
    <location>
        <begin position="227"/>
        <end position="245"/>
    </location>
</feature>
<dbReference type="InterPro" id="IPR018060">
    <property type="entry name" value="HTH_AraC"/>
</dbReference>
<dbReference type="SMART" id="SM00342">
    <property type="entry name" value="HTH_ARAC"/>
    <property type="match status" value="1"/>
</dbReference>
<evidence type="ECO:0000259" key="5">
    <source>
        <dbReference type="PROSITE" id="PS01124"/>
    </source>
</evidence>
<keyword evidence="3" id="KW-0804">Transcription</keyword>
<evidence type="ECO:0000256" key="2">
    <source>
        <dbReference type="ARBA" id="ARBA00023125"/>
    </source>
</evidence>
<feature type="transmembrane region" description="Helical" evidence="4">
    <location>
        <begin position="68"/>
        <end position="91"/>
    </location>
</feature>
<feature type="transmembrane region" description="Helical" evidence="4">
    <location>
        <begin position="194"/>
        <end position="215"/>
    </location>
</feature>
<dbReference type="EMBL" id="PGTD01000016">
    <property type="protein sequence ID" value="PJE28856.1"/>
    <property type="molecule type" value="Genomic_DNA"/>
</dbReference>
<feature type="transmembrane region" description="Helical" evidence="4">
    <location>
        <begin position="147"/>
        <end position="173"/>
    </location>
</feature>
<feature type="transmembrane region" description="Helical" evidence="4">
    <location>
        <begin position="14"/>
        <end position="31"/>
    </location>
</feature>
<dbReference type="InterPro" id="IPR018062">
    <property type="entry name" value="HTH_AraC-typ_CS"/>
</dbReference>
<name>A0ABX4MP09_9RHOB</name>
<proteinExistence type="predicted"/>
<keyword evidence="7" id="KW-1185">Reference proteome</keyword>
<accession>A0ABX4MP09</accession>
<comment type="caution">
    <text evidence="6">The sequence shown here is derived from an EMBL/GenBank/DDBJ whole genome shotgun (WGS) entry which is preliminary data.</text>
</comment>
<feature type="domain" description="HTH araC/xylS-type" evidence="5">
    <location>
        <begin position="286"/>
        <end position="387"/>
    </location>
</feature>
<evidence type="ECO:0000256" key="3">
    <source>
        <dbReference type="ARBA" id="ARBA00023163"/>
    </source>
</evidence>
<feature type="transmembrane region" description="Helical" evidence="4">
    <location>
        <begin position="103"/>
        <end position="124"/>
    </location>
</feature>